<dbReference type="GO" id="GO:0006886">
    <property type="term" value="P:intracellular protein transport"/>
    <property type="evidence" value="ECO:0007669"/>
    <property type="project" value="InterPro"/>
</dbReference>
<dbReference type="CDD" id="cd15752">
    <property type="entry name" value="FYVE_SlaC2-a"/>
    <property type="match status" value="1"/>
</dbReference>
<dbReference type="InterPro" id="IPR051745">
    <property type="entry name" value="Intracell_Transport_Effector"/>
</dbReference>
<dbReference type="InterPro" id="IPR041282">
    <property type="entry name" value="FYVE_2"/>
</dbReference>
<gene>
    <name evidence="8" type="primary">MLPH</name>
</gene>
<dbReference type="SUPFAM" id="SSF57903">
    <property type="entry name" value="FYVE/PHD zinc finger"/>
    <property type="match status" value="1"/>
</dbReference>
<evidence type="ECO:0000313" key="8">
    <source>
        <dbReference type="Ensembl" id="ENSGALP00010017185.1"/>
    </source>
</evidence>
<dbReference type="Gene3D" id="3.30.40.10">
    <property type="entry name" value="Zinc/RING finger domain, C3HC4 (zinc finger)"/>
    <property type="match status" value="1"/>
</dbReference>
<evidence type="ECO:0000256" key="2">
    <source>
        <dbReference type="ARBA" id="ARBA00022771"/>
    </source>
</evidence>
<dbReference type="PANTHER" id="PTHR14555:SF1">
    <property type="entry name" value="MELANOPHILIN"/>
    <property type="match status" value="1"/>
</dbReference>
<dbReference type="InterPro" id="IPR037442">
    <property type="entry name" value="Melanophilin_FYVE-rel_dom"/>
</dbReference>
<dbReference type="GO" id="GO:0008270">
    <property type="term" value="F:zinc ion binding"/>
    <property type="evidence" value="ECO:0007669"/>
    <property type="project" value="UniProtKB-KW"/>
</dbReference>
<dbReference type="Ensembl" id="ENSGALT00010029558.1">
    <property type="protein sequence ID" value="ENSGALP00010017185.1"/>
    <property type="gene ID" value="ENSGALG00010012325.1"/>
</dbReference>
<feature type="compositionally biased region" description="Basic and acidic residues" evidence="5">
    <location>
        <begin position="501"/>
        <end position="511"/>
    </location>
</feature>
<accession>A0A8V0YF96</accession>
<dbReference type="FunCoup" id="A0A8V0YF96">
    <property type="interactions" value="102"/>
</dbReference>
<dbReference type="GO" id="GO:0030864">
    <property type="term" value="C:cortical actin cytoskeleton"/>
    <property type="evidence" value="ECO:0000318"/>
    <property type="project" value="GO_Central"/>
</dbReference>
<keyword evidence="4" id="KW-0175">Coiled coil</keyword>
<dbReference type="GO" id="GO:0030425">
    <property type="term" value="C:dendrite"/>
    <property type="evidence" value="ECO:0007669"/>
    <property type="project" value="Ensembl"/>
</dbReference>
<feature type="signal peptide" evidence="6">
    <location>
        <begin position="1"/>
        <end position="23"/>
    </location>
</feature>
<feature type="region of interest" description="Disordered" evidence="5">
    <location>
        <begin position="484"/>
        <end position="531"/>
    </location>
</feature>
<feature type="region of interest" description="Disordered" evidence="5">
    <location>
        <begin position="459"/>
        <end position="478"/>
    </location>
</feature>
<evidence type="ECO:0000256" key="1">
    <source>
        <dbReference type="ARBA" id="ARBA00022723"/>
    </source>
</evidence>
<dbReference type="GeneTree" id="ENSGT00950000183138"/>
<organism evidence="8 9">
    <name type="scientific">Gallus gallus</name>
    <name type="common">Chicken</name>
    <dbReference type="NCBI Taxonomy" id="9031"/>
    <lineage>
        <taxon>Eukaryota</taxon>
        <taxon>Metazoa</taxon>
        <taxon>Chordata</taxon>
        <taxon>Craniata</taxon>
        <taxon>Vertebrata</taxon>
        <taxon>Euteleostomi</taxon>
        <taxon>Archelosauria</taxon>
        <taxon>Archosauria</taxon>
        <taxon>Dinosauria</taxon>
        <taxon>Saurischia</taxon>
        <taxon>Theropoda</taxon>
        <taxon>Coelurosauria</taxon>
        <taxon>Aves</taxon>
        <taxon>Neognathae</taxon>
        <taxon>Galloanserae</taxon>
        <taxon>Galliformes</taxon>
        <taxon>Phasianidae</taxon>
        <taxon>Phasianinae</taxon>
        <taxon>Gallus</taxon>
    </lineage>
</organism>
<keyword evidence="1" id="KW-0479">Metal-binding</keyword>
<feature type="region of interest" description="Disordered" evidence="5">
    <location>
        <begin position="369"/>
        <end position="399"/>
    </location>
</feature>
<reference evidence="8" key="1">
    <citation type="submission" date="2020-11" db="EMBL/GenBank/DDBJ databases">
        <title>Gallus gallus (Chicken) genome, bGalGal1, GRCg7b, maternal haplotype autosomes + Z &amp; W.</title>
        <authorList>
            <person name="Warren W."/>
            <person name="Formenti G."/>
            <person name="Fedrigo O."/>
            <person name="Haase B."/>
            <person name="Mountcastle J."/>
            <person name="Balacco J."/>
            <person name="Tracey A."/>
            <person name="Schneider V."/>
            <person name="Okimoto R."/>
            <person name="Cheng H."/>
            <person name="Hawken R."/>
            <person name="Howe K."/>
            <person name="Jarvis E.D."/>
        </authorList>
    </citation>
    <scope>NUCLEOTIDE SEQUENCE [LARGE SCALE GENOMIC DNA]</scope>
    <source>
        <strain evidence="8">Broiler</strain>
    </source>
</reference>
<dbReference type="InterPro" id="IPR011011">
    <property type="entry name" value="Znf_FYVE_PHD"/>
</dbReference>
<reference evidence="8" key="2">
    <citation type="submission" date="2025-08" db="UniProtKB">
        <authorList>
            <consortium name="Ensembl"/>
        </authorList>
    </citation>
    <scope>IDENTIFICATION</scope>
    <source>
        <strain evidence="8">broiler</strain>
    </source>
</reference>
<keyword evidence="3" id="KW-0862">Zinc</keyword>
<evidence type="ECO:0000313" key="9">
    <source>
        <dbReference type="Proteomes" id="UP000000539"/>
    </source>
</evidence>
<evidence type="ECO:0000256" key="5">
    <source>
        <dbReference type="SAM" id="MobiDB-lite"/>
    </source>
</evidence>
<evidence type="ECO:0000259" key="7">
    <source>
        <dbReference type="PROSITE" id="PS50916"/>
    </source>
</evidence>
<proteinExistence type="evidence at protein level"/>
<dbReference type="GO" id="GO:0031267">
    <property type="term" value="F:small GTPase binding"/>
    <property type="evidence" value="ECO:0007669"/>
    <property type="project" value="Ensembl"/>
</dbReference>
<dbReference type="Proteomes" id="UP000000539">
    <property type="component" value="Chromosome 7"/>
</dbReference>
<protein>
    <submittedName>
        <fullName evidence="8">Melanophilin</fullName>
    </submittedName>
</protein>
<reference evidence="8" key="3">
    <citation type="submission" date="2025-09" db="UniProtKB">
        <authorList>
            <consortium name="Ensembl"/>
        </authorList>
    </citation>
    <scope>IDENTIFICATION</scope>
    <source>
        <strain evidence="8">broiler</strain>
    </source>
</reference>
<sequence length="750" mass="84715">MKIRKGLLFILFLILSFFSYMQYRNSHSEAQGVFVLPRGQMANTATRPALLIGLLQFKYVPPGSPCKMGRKLDLSKLTDEEAKHVWEVVQRDFDLRKKEEERLEDLKCKIDQESSKREFLTHQSHLNETHCVHCLQPFKFLLNSKRQCLDCRFYTCKSCSRYNKREQGWVCDPCRLSRVVKIGSLEWYYEHVRSRFKRFGSAKVLQSLYGRLQPGQKGNSALLGLHDRVYSLPDINSECQLPANGGIGDDSEDEDDALHGAEAECYSRMRKTKRLLSVHPFDFELDSDYSAQSRRQSAQLSPVAINSPDAFQSFPDFSGPPEDAPREPRLEEADLAAVFHILREQEQHLSPPEQHFSTEVRLTLNARRRSLDRSSKPGSPWVEQPRSPYSADMDTSDEDVKGAPKLTACLPHYLKRRSRASSQENISHNSGSQIHELNKRMSVIERVLNRLEEKLLVRSAESPATESQLDPDAEEEELKRKLEEFTSHISDREVSSEEEGREERKEVKRPEMNSSSDDIASEARKRSSAQSLSEITAKALRAINATEKAVSESLQGQSWGSDGCALHLSMEDGKEAAEAYRKLEENVYLTAGKAYQLETTLTELEEGAQHCGTTDLELSELEDKVASAAAQVQQAESEISDIESRIAALSAAGLTVKPLEKARKKSNGQAFHLCSPNLASSPGESLDDVKAMSGPQVLRRRFNSPFEIAGLDDSFDRNSVYRGSLTQRNPNGKNRRVERLFAKPVMTHLS</sequence>
<evidence type="ECO:0000256" key="6">
    <source>
        <dbReference type="SAM" id="SignalP"/>
    </source>
</evidence>
<keyword evidence="10" id="KW-1267">Proteomics identification</keyword>
<evidence type="ECO:0000256" key="4">
    <source>
        <dbReference type="SAM" id="Coils"/>
    </source>
</evidence>
<feature type="region of interest" description="Disordered" evidence="5">
    <location>
        <begin position="294"/>
        <end position="327"/>
    </location>
</feature>
<dbReference type="Pfam" id="PF04698">
    <property type="entry name" value="Rab_eff_C"/>
    <property type="match status" value="1"/>
</dbReference>
<dbReference type="GO" id="GO:0048471">
    <property type="term" value="C:perinuclear region of cytoplasm"/>
    <property type="evidence" value="ECO:0007669"/>
    <property type="project" value="Ensembl"/>
</dbReference>
<dbReference type="GO" id="GO:0003779">
    <property type="term" value="F:actin binding"/>
    <property type="evidence" value="ECO:0000318"/>
    <property type="project" value="GO_Central"/>
</dbReference>
<dbReference type="InterPro" id="IPR010911">
    <property type="entry name" value="Rab_BD"/>
</dbReference>
<dbReference type="InterPro" id="IPR006788">
    <property type="entry name" value="Myrip/Melanophilin"/>
</dbReference>
<evidence type="ECO:0007829" key="10">
    <source>
        <dbReference type="PeptideAtlas" id="A0A8V0YF96"/>
    </source>
</evidence>
<evidence type="ECO:0000256" key="3">
    <source>
        <dbReference type="ARBA" id="ARBA00022833"/>
    </source>
</evidence>
<dbReference type="OrthoDB" id="10072397at2759"/>
<feature type="chain" id="PRO_5036474421" evidence="6">
    <location>
        <begin position="24"/>
        <end position="750"/>
    </location>
</feature>
<dbReference type="Pfam" id="PF02318">
    <property type="entry name" value="FYVE_2"/>
    <property type="match status" value="1"/>
</dbReference>
<keyword evidence="9" id="KW-1185">Reference proteome</keyword>
<dbReference type="PROSITE" id="PS50916">
    <property type="entry name" value="RABBD"/>
    <property type="match status" value="1"/>
</dbReference>
<dbReference type="PANTHER" id="PTHR14555">
    <property type="entry name" value="MYELIN-ASSOCIATED OLIGODENDROCYTIC BASIC PROTEIN MOBP -RELATED"/>
    <property type="match status" value="1"/>
</dbReference>
<dbReference type="GO" id="GO:0017022">
    <property type="term" value="F:myosin binding"/>
    <property type="evidence" value="ECO:0000318"/>
    <property type="project" value="GO_Central"/>
</dbReference>
<keyword evidence="6" id="KW-0732">Signal</keyword>
<name>A0A8V0YF96_CHICK</name>
<dbReference type="FunFam" id="3.30.40.10:FF:000018">
    <property type="entry name" value="Synaptotagmin-like 5, isoform CRA_a"/>
    <property type="match status" value="1"/>
</dbReference>
<keyword evidence="2" id="KW-0863">Zinc-finger</keyword>
<feature type="compositionally biased region" description="Basic and acidic residues" evidence="5">
    <location>
        <begin position="484"/>
        <end position="495"/>
    </location>
</feature>
<dbReference type="InterPro" id="IPR013083">
    <property type="entry name" value="Znf_RING/FYVE/PHD"/>
</dbReference>
<dbReference type="GO" id="GO:0030674">
    <property type="term" value="F:protein-macromolecule adaptor activity"/>
    <property type="evidence" value="ECO:0007669"/>
    <property type="project" value="Ensembl"/>
</dbReference>
<feature type="domain" description="RabBD" evidence="7">
    <location>
        <begin position="71"/>
        <end position="191"/>
    </location>
</feature>
<feature type="coiled-coil region" evidence="4">
    <location>
        <begin position="618"/>
        <end position="652"/>
    </location>
</feature>
<feature type="coiled-coil region" evidence="4">
    <location>
        <begin position="96"/>
        <end position="123"/>
    </location>
</feature>
<dbReference type="AlphaFoldDB" id="A0A8V0YF96"/>